<evidence type="ECO:0000256" key="9">
    <source>
        <dbReference type="ARBA" id="ARBA00022777"/>
    </source>
</evidence>
<dbReference type="InterPro" id="IPR003594">
    <property type="entry name" value="HATPase_dom"/>
</dbReference>
<evidence type="ECO:0000256" key="10">
    <source>
        <dbReference type="ARBA" id="ARBA00022840"/>
    </source>
</evidence>
<keyword evidence="9 16" id="KW-0418">Kinase</keyword>
<evidence type="ECO:0000256" key="12">
    <source>
        <dbReference type="ARBA" id="ARBA00023012"/>
    </source>
</evidence>
<evidence type="ECO:0000256" key="2">
    <source>
        <dbReference type="ARBA" id="ARBA00004651"/>
    </source>
</evidence>
<dbReference type="SUPFAM" id="SSF103190">
    <property type="entry name" value="Sensory domain-like"/>
    <property type="match status" value="1"/>
</dbReference>
<name>A0A1V4SYP5_9CLOT</name>
<dbReference type="GO" id="GO:0004673">
    <property type="term" value="F:protein histidine kinase activity"/>
    <property type="evidence" value="ECO:0007669"/>
    <property type="project" value="UniProtKB-EC"/>
</dbReference>
<dbReference type="Gene3D" id="3.30.450.20">
    <property type="entry name" value="PAS domain"/>
    <property type="match status" value="2"/>
</dbReference>
<proteinExistence type="predicted"/>
<dbReference type="SMART" id="SM00387">
    <property type="entry name" value="HATPase_c"/>
    <property type="match status" value="1"/>
</dbReference>
<dbReference type="GO" id="GO:0000160">
    <property type="term" value="P:phosphorelay signal transduction system"/>
    <property type="evidence" value="ECO:0007669"/>
    <property type="project" value="UniProtKB-KW"/>
</dbReference>
<dbReference type="EMBL" id="LTAY01000019">
    <property type="protein sequence ID" value="OPX50156.1"/>
    <property type="molecule type" value="Genomic_DNA"/>
</dbReference>
<feature type="domain" description="Histidine kinase" evidence="15">
    <location>
        <begin position="413"/>
        <end position="511"/>
    </location>
</feature>
<dbReference type="InterPro" id="IPR029151">
    <property type="entry name" value="Sensor-like_sf"/>
</dbReference>
<dbReference type="Gene3D" id="1.10.287.130">
    <property type="match status" value="1"/>
</dbReference>
<reference evidence="16 17" key="1">
    <citation type="submission" date="2016-02" db="EMBL/GenBank/DDBJ databases">
        <title>Genome sequence of Clostridium thermobutyricum DSM 4928.</title>
        <authorList>
            <person name="Poehlein A."/>
            <person name="Daniel R."/>
        </authorList>
    </citation>
    <scope>NUCLEOTIDE SEQUENCE [LARGE SCALE GENOMIC DNA]</scope>
    <source>
        <strain evidence="16 17">DSM 4928</strain>
    </source>
</reference>
<dbReference type="AlphaFoldDB" id="A0A1V4SYP5"/>
<dbReference type="Pfam" id="PF02518">
    <property type="entry name" value="HATPase_c"/>
    <property type="match status" value="1"/>
</dbReference>
<evidence type="ECO:0000256" key="14">
    <source>
        <dbReference type="SAM" id="Phobius"/>
    </source>
</evidence>
<dbReference type="PANTHER" id="PTHR43065">
    <property type="entry name" value="SENSOR HISTIDINE KINASE"/>
    <property type="match status" value="1"/>
</dbReference>
<evidence type="ECO:0000256" key="11">
    <source>
        <dbReference type="ARBA" id="ARBA00022989"/>
    </source>
</evidence>
<keyword evidence="12" id="KW-0902">Two-component regulatory system</keyword>
<gene>
    <name evidence="16" type="primary">dcuS</name>
    <name evidence="16" type="ORF">CLTHE_03680</name>
</gene>
<evidence type="ECO:0000256" key="13">
    <source>
        <dbReference type="ARBA" id="ARBA00023136"/>
    </source>
</evidence>
<comment type="catalytic activity">
    <reaction evidence="1">
        <text>ATP + protein L-histidine = ADP + protein N-phospho-L-histidine.</text>
        <dbReference type="EC" id="2.7.13.3"/>
    </reaction>
</comment>
<feature type="transmembrane region" description="Helical" evidence="14">
    <location>
        <begin position="174"/>
        <end position="193"/>
    </location>
</feature>
<dbReference type="GO" id="GO:0005524">
    <property type="term" value="F:ATP binding"/>
    <property type="evidence" value="ECO:0007669"/>
    <property type="project" value="UniProtKB-KW"/>
</dbReference>
<dbReference type="PRINTS" id="PR00344">
    <property type="entry name" value="BCTRLSENSOR"/>
</dbReference>
<dbReference type="InterPro" id="IPR004358">
    <property type="entry name" value="Sig_transdc_His_kin-like_C"/>
</dbReference>
<evidence type="ECO:0000256" key="4">
    <source>
        <dbReference type="ARBA" id="ARBA00022475"/>
    </source>
</evidence>
<dbReference type="InterPro" id="IPR005467">
    <property type="entry name" value="His_kinase_dom"/>
</dbReference>
<evidence type="ECO:0000256" key="3">
    <source>
        <dbReference type="ARBA" id="ARBA00012438"/>
    </source>
</evidence>
<dbReference type="GO" id="GO:0005886">
    <property type="term" value="C:plasma membrane"/>
    <property type="evidence" value="ECO:0007669"/>
    <property type="project" value="UniProtKB-SubCell"/>
</dbReference>
<evidence type="ECO:0000256" key="7">
    <source>
        <dbReference type="ARBA" id="ARBA00022692"/>
    </source>
</evidence>
<keyword evidence="4" id="KW-1003">Cell membrane</keyword>
<dbReference type="SUPFAM" id="SSF55874">
    <property type="entry name" value="ATPase domain of HSP90 chaperone/DNA topoisomerase II/histidine kinase"/>
    <property type="match status" value="1"/>
</dbReference>
<dbReference type="Gene3D" id="3.30.565.10">
    <property type="entry name" value="Histidine kinase-like ATPase, C-terminal domain"/>
    <property type="match status" value="1"/>
</dbReference>
<keyword evidence="8" id="KW-0547">Nucleotide-binding</keyword>
<dbReference type="InterPro" id="IPR039506">
    <property type="entry name" value="SPOB_a"/>
</dbReference>
<dbReference type="Pfam" id="PF14689">
    <property type="entry name" value="SPOB_a"/>
    <property type="match status" value="1"/>
</dbReference>
<dbReference type="Pfam" id="PF17203">
    <property type="entry name" value="sCache_3_2"/>
    <property type="match status" value="1"/>
</dbReference>
<keyword evidence="5" id="KW-0597">Phosphoprotein</keyword>
<feature type="transmembrane region" description="Helical" evidence="14">
    <location>
        <begin position="12"/>
        <end position="31"/>
    </location>
</feature>
<keyword evidence="13 14" id="KW-0472">Membrane</keyword>
<keyword evidence="10" id="KW-0067">ATP-binding</keyword>
<evidence type="ECO:0000313" key="17">
    <source>
        <dbReference type="Proteomes" id="UP000191448"/>
    </source>
</evidence>
<dbReference type="OrthoDB" id="9792686at2"/>
<sequence length="511" mass="58638">MKRKIDFEKKIIIWAVVITLIPLVLSYGIFIKSKLSDMNDEIKVTLQNVGNSIAQNPMVQDRLAEGKINGSIQNLTKLYIHDIKNVNIIVVADMKGIKYSHLDQKQIGDVFIGQDKANVLKHGDSYFSIMEGSMGETLRWFQPIYKNGKQVGFVMVGKYYDQITLMNNKTKLNYLLLFIGAVSISIIISKFFAKKVKKEILNMEPDEIAKLYNEKNIILNSVEEGIIGLDKDNNITEINNSCYKIIENFNEKKFIEKLKRYIENKEDFEMKEFIIQGKRVFVSIKYISQGNYHLGAVITLFDNNNINKIAKEITGVDQIIKNLRANVHEYKNNMHVILGLIHIGEYEEAKKFIMKIQEIQENNTNKFSNIGDYYVRALLLSRELVAKERRVNLVLEEEAFLYSKHGIINSYDIVTILGNLIENAFEAMSTEVFVNLFEDENLVIVEVSDNGKPIKKEIRDKIFKSGVSSKGEGRGTGLNLVKSRVELYNGEIEISEFEDKKIFTITMCKGE</sequence>
<keyword evidence="11 14" id="KW-1133">Transmembrane helix</keyword>
<dbReference type="RefSeq" id="WP_080021743.1">
    <property type="nucleotide sequence ID" value="NZ_LTAY01000019.1"/>
</dbReference>
<keyword evidence="6 16" id="KW-0808">Transferase</keyword>
<comment type="subcellular location">
    <subcellularLocation>
        <location evidence="2">Cell membrane</location>
        <topology evidence="2">Multi-pass membrane protein</topology>
    </subcellularLocation>
</comment>
<evidence type="ECO:0000256" key="1">
    <source>
        <dbReference type="ARBA" id="ARBA00000085"/>
    </source>
</evidence>
<dbReference type="PROSITE" id="PS50109">
    <property type="entry name" value="HIS_KIN"/>
    <property type="match status" value="1"/>
</dbReference>
<keyword evidence="7 14" id="KW-0812">Transmembrane</keyword>
<evidence type="ECO:0000313" key="16">
    <source>
        <dbReference type="EMBL" id="OPX50156.1"/>
    </source>
</evidence>
<organism evidence="16 17">
    <name type="scientific">Clostridium thermobutyricum DSM 4928</name>
    <dbReference type="NCBI Taxonomy" id="1121339"/>
    <lineage>
        <taxon>Bacteria</taxon>
        <taxon>Bacillati</taxon>
        <taxon>Bacillota</taxon>
        <taxon>Clostridia</taxon>
        <taxon>Eubacteriales</taxon>
        <taxon>Clostridiaceae</taxon>
        <taxon>Clostridium</taxon>
    </lineage>
</organism>
<comment type="caution">
    <text evidence="16">The sequence shown here is derived from an EMBL/GenBank/DDBJ whole genome shotgun (WGS) entry which is preliminary data.</text>
</comment>
<dbReference type="PANTHER" id="PTHR43065:SF10">
    <property type="entry name" value="PEROXIDE STRESS-ACTIVATED HISTIDINE KINASE MAK3"/>
    <property type="match status" value="1"/>
</dbReference>
<evidence type="ECO:0000259" key="15">
    <source>
        <dbReference type="PROSITE" id="PS50109"/>
    </source>
</evidence>
<dbReference type="EC" id="2.7.13.3" evidence="3"/>
<evidence type="ECO:0000256" key="6">
    <source>
        <dbReference type="ARBA" id="ARBA00022679"/>
    </source>
</evidence>
<dbReference type="Proteomes" id="UP000191448">
    <property type="component" value="Unassembled WGS sequence"/>
</dbReference>
<dbReference type="InterPro" id="IPR033463">
    <property type="entry name" value="sCache_3"/>
</dbReference>
<protein>
    <recommendedName>
        <fullName evidence="3">histidine kinase</fullName>
        <ecNumber evidence="3">2.7.13.3</ecNumber>
    </recommendedName>
</protein>
<dbReference type="InterPro" id="IPR036890">
    <property type="entry name" value="HATPase_C_sf"/>
</dbReference>
<evidence type="ECO:0000256" key="5">
    <source>
        <dbReference type="ARBA" id="ARBA00022553"/>
    </source>
</evidence>
<accession>A0A1V4SYP5</accession>
<evidence type="ECO:0000256" key="8">
    <source>
        <dbReference type="ARBA" id="ARBA00022741"/>
    </source>
</evidence>